<reference evidence="2 3" key="2">
    <citation type="submission" date="2018-11" db="EMBL/GenBank/DDBJ databases">
        <authorList>
            <consortium name="Pathogen Informatics"/>
        </authorList>
    </citation>
    <scope>NUCLEOTIDE SEQUENCE [LARGE SCALE GENOMIC DNA]</scope>
</reference>
<feature type="transmembrane region" description="Helical" evidence="1">
    <location>
        <begin position="174"/>
        <end position="195"/>
    </location>
</feature>
<keyword evidence="1" id="KW-0812">Transmembrane</keyword>
<dbReference type="EMBL" id="UYSL01019788">
    <property type="protein sequence ID" value="VDL69839.1"/>
    <property type="molecule type" value="Genomic_DNA"/>
</dbReference>
<feature type="transmembrane region" description="Helical" evidence="1">
    <location>
        <begin position="260"/>
        <end position="286"/>
    </location>
</feature>
<accession>A0A0N4XU82</accession>
<protein>
    <submittedName>
        <fullName evidence="4">G protein-coupled receptor</fullName>
    </submittedName>
</protein>
<name>A0A0N4XU82_NIPBR</name>
<dbReference type="AlphaFoldDB" id="A0A0N4XU82"/>
<keyword evidence="1" id="KW-1133">Transmembrane helix</keyword>
<proteinExistence type="predicted"/>
<feature type="transmembrane region" description="Helical" evidence="1">
    <location>
        <begin position="62"/>
        <end position="85"/>
    </location>
</feature>
<organism evidence="4">
    <name type="scientific">Nippostrongylus brasiliensis</name>
    <name type="common">Rat hookworm</name>
    <dbReference type="NCBI Taxonomy" id="27835"/>
    <lineage>
        <taxon>Eukaryota</taxon>
        <taxon>Metazoa</taxon>
        <taxon>Ecdysozoa</taxon>
        <taxon>Nematoda</taxon>
        <taxon>Chromadorea</taxon>
        <taxon>Rhabditida</taxon>
        <taxon>Rhabditina</taxon>
        <taxon>Rhabditomorpha</taxon>
        <taxon>Strongyloidea</taxon>
        <taxon>Heligmosomidae</taxon>
        <taxon>Nippostrongylus</taxon>
    </lineage>
</organism>
<dbReference type="PANTHER" id="PTHR22718">
    <property type="entry name" value="SERPENTINE RECEPTOR, CLASS X"/>
    <property type="match status" value="1"/>
</dbReference>
<feature type="transmembrane region" description="Helical" evidence="1">
    <location>
        <begin position="105"/>
        <end position="126"/>
    </location>
</feature>
<gene>
    <name evidence="2" type="ORF">NBR_LOCUS6250</name>
</gene>
<sequence>MSSTPTALQCFRASHPNEPAVVNRIVLGVSLIFFTPISLILNILLLLIVVKSTIVDGHFGRHVISLITASLVYLMANVLALIPTTVANVHLPDPWNIILSSTDNLGYLALMFTTANVALDRFLFFFTPTPTVATLDSRKISNFFTFTQNEMGKFFSRTCPEPIKLSRSRVHREISLRFGISVIFASLPWFFSIFFTAHMALQNCYTRTDPYTLTFTYACSTCIFYGPLLYWFGYVFPAINFALYAFIYARILMIRYHFHLSVFQFSIICALQFASSACFYVLPALIRNNDLAFHLPMIISTMNTMTNPCVMMIFQPRIRRSSWELITKCNFRTIVFPTSVSVAPRSVHRTFTDRNTSAK</sequence>
<evidence type="ECO:0000313" key="2">
    <source>
        <dbReference type="EMBL" id="VDL69839.1"/>
    </source>
</evidence>
<feature type="transmembrane region" description="Helical" evidence="1">
    <location>
        <begin position="292"/>
        <end position="314"/>
    </location>
</feature>
<evidence type="ECO:0000256" key="1">
    <source>
        <dbReference type="SAM" id="Phobius"/>
    </source>
</evidence>
<keyword evidence="1" id="KW-0472">Membrane</keyword>
<dbReference type="PANTHER" id="PTHR22718:SF11">
    <property type="entry name" value="7TM GPCR SERPENTINE RECEPTOR CLASS X (SRX) DOMAIN-CONTAINING PROTEIN"/>
    <property type="match status" value="1"/>
</dbReference>
<dbReference type="OMA" id="RILMIRY"/>
<dbReference type="Gene3D" id="1.20.1070.10">
    <property type="entry name" value="Rhodopsin 7-helix transmembrane proteins"/>
    <property type="match status" value="1"/>
</dbReference>
<dbReference type="Proteomes" id="UP000271162">
    <property type="component" value="Unassembled WGS sequence"/>
</dbReference>
<reference evidence="4" key="1">
    <citation type="submission" date="2017-02" db="UniProtKB">
        <authorList>
            <consortium name="WormBaseParasite"/>
        </authorList>
    </citation>
    <scope>IDENTIFICATION</scope>
</reference>
<feature type="transmembrane region" description="Helical" evidence="1">
    <location>
        <begin position="25"/>
        <end position="50"/>
    </location>
</feature>
<evidence type="ECO:0000313" key="4">
    <source>
        <dbReference type="WBParaSite" id="NBR_0000624901-mRNA-1"/>
    </source>
</evidence>
<dbReference type="WBParaSite" id="NBR_0000624901-mRNA-1">
    <property type="protein sequence ID" value="NBR_0000624901-mRNA-1"/>
    <property type="gene ID" value="NBR_0000624901"/>
</dbReference>
<keyword evidence="3" id="KW-1185">Reference proteome</keyword>
<feature type="transmembrane region" description="Helical" evidence="1">
    <location>
        <begin position="215"/>
        <end position="248"/>
    </location>
</feature>
<evidence type="ECO:0000313" key="3">
    <source>
        <dbReference type="Proteomes" id="UP000271162"/>
    </source>
</evidence>